<protein>
    <submittedName>
        <fullName evidence="3">Uncharacterized protein</fullName>
    </submittedName>
</protein>
<organism evidence="3 4">
    <name type="scientific">Synchytrium endobioticum</name>
    <dbReference type="NCBI Taxonomy" id="286115"/>
    <lineage>
        <taxon>Eukaryota</taxon>
        <taxon>Fungi</taxon>
        <taxon>Fungi incertae sedis</taxon>
        <taxon>Chytridiomycota</taxon>
        <taxon>Chytridiomycota incertae sedis</taxon>
        <taxon>Chytridiomycetes</taxon>
        <taxon>Synchytriales</taxon>
        <taxon>Synchytriaceae</taxon>
        <taxon>Synchytrium</taxon>
    </lineage>
</organism>
<name>A0A507D0Q6_9FUNG</name>
<dbReference type="VEuPathDB" id="FungiDB:SeMB42_g04154"/>
<keyword evidence="4" id="KW-1185">Reference proteome</keyword>
<evidence type="ECO:0000313" key="3">
    <source>
        <dbReference type="EMBL" id="TPX44975.1"/>
    </source>
</evidence>
<dbReference type="EMBL" id="QEAN01000162">
    <property type="protein sequence ID" value="TPX44975.1"/>
    <property type="molecule type" value="Genomic_DNA"/>
</dbReference>
<evidence type="ECO:0000313" key="4">
    <source>
        <dbReference type="Proteomes" id="UP000317494"/>
    </source>
</evidence>
<evidence type="ECO:0000256" key="2">
    <source>
        <dbReference type="SAM" id="SignalP"/>
    </source>
</evidence>
<feature type="signal peptide" evidence="2">
    <location>
        <begin position="1"/>
        <end position="24"/>
    </location>
</feature>
<feature type="region of interest" description="Disordered" evidence="1">
    <location>
        <begin position="832"/>
        <end position="878"/>
    </location>
</feature>
<feature type="compositionally biased region" description="Basic and acidic residues" evidence="1">
    <location>
        <begin position="866"/>
        <end position="878"/>
    </location>
</feature>
<keyword evidence="2" id="KW-0732">Signal</keyword>
<accession>A0A507D0Q6</accession>
<comment type="caution">
    <text evidence="3">The sequence shown here is derived from an EMBL/GenBank/DDBJ whole genome shotgun (WGS) entry which is preliminary data.</text>
</comment>
<gene>
    <name evidence="3" type="ORF">SeMB42_g04154</name>
</gene>
<proteinExistence type="predicted"/>
<dbReference type="Proteomes" id="UP000317494">
    <property type="component" value="Unassembled WGS sequence"/>
</dbReference>
<feature type="chain" id="PRO_5021285026" evidence="2">
    <location>
        <begin position="25"/>
        <end position="878"/>
    </location>
</feature>
<feature type="compositionally biased region" description="Basic and acidic residues" evidence="1">
    <location>
        <begin position="832"/>
        <end position="843"/>
    </location>
</feature>
<dbReference type="AlphaFoldDB" id="A0A507D0Q6"/>
<reference evidence="3 4" key="1">
    <citation type="journal article" date="2019" name="Sci. Rep.">
        <title>Comparative genomics of chytrid fungi reveal insights into the obligate biotrophic and pathogenic lifestyle of Synchytrium endobioticum.</title>
        <authorList>
            <person name="van de Vossenberg B.T.L.H."/>
            <person name="Warris S."/>
            <person name="Nguyen H.D.T."/>
            <person name="van Gent-Pelzer M.P.E."/>
            <person name="Joly D.L."/>
            <person name="van de Geest H.C."/>
            <person name="Bonants P.J.M."/>
            <person name="Smith D.S."/>
            <person name="Levesque C.A."/>
            <person name="van der Lee T.A.J."/>
        </authorList>
    </citation>
    <scope>NUCLEOTIDE SEQUENCE [LARGE SCALE GENOMIC DNA]</scope>
    <source>
        <strain evidence="3 4">MB42</strain>
    </source>
</reference>
<evidence type="ECO:0000256" key="1">
    <source>
        <dbReference type="SAM" id="MobiDB-lite"/>
    </source>
</evidence>
<sequence>MRRRTNIVLIAIVAFFTLAELNLAVSDSLAIQNILAFLARKCYVVVQEQDKYIESPLFALLTTHPTPTLLLDKEIVDIAANCLPPDSPYSMFELSAPIEHGSMVTSRIRLARAYQAYVFETLKSFFMNLQTYIAARNPSNRALLDALAYIWVVLQVCLRLEAQYHIFGDVGRNLRELKLPEYVAGPNSLATIEAIRLEQTAHKARLTCPSRIAKWKTHIDRLRDCLKDAMIKFEEVEHRDCIVRHVTSHLLGSERNTRFNTLESTSGWTQTWSYEKLNEVPITELRWLPVRVAHERWIIDRARYDMKELRLCEVHYAKKRRKVSNRRAEYEKFIEYHVRKMRFYEQALLECDIAGDTIVAVPHTTNDGIALTHLQDDSPTRQRPMNSNVVERHQDGSDSPPPELIDFLGIADEQALGSSLGTYTSERYEDSTSRFEEPFLSLSSIHYHAAESSTRSHNDRNNRKRPMHDVGLSLSYPAHNAYGRLDDEAYQAYVFETLKSFFMNLQTYIAARNPSNRALLDALAYVWDALQVRLSLEAQYHIFGTGRNPRELKLPDYVAGPNSLATIETTRLQQIFHKARLTSQSRITVWKAHIDRLRDCLKDAMIKLEEVEHRDCSFRRMTGRLLGSERNTRFNTLESTSDWARGWSYGKLNEVPTTELRWLTLRVAHERLIIDRALYDMKRLHFYELYFRKNVCGMQDKVDTISNLRAEYEEFIGGHAEKIRLYEQTLRGGDIAGDTNVAVPHTTNDGITQTHLQDDSSTRQHLMNFNVAERHQDGSDSPPPELIDFLGIADGKALGSSLGTYTSERYEDSTSRFEEPLLSLSSIHYHAAESTKPSHNDRNKGKRPMHDVGLSLSYPAHNAYGRLDDESPRKKQTQ</sequence>